<feature type="signal peptide" evidence="1">
    <location>
        <begin position="1"/>
        <end position="21"/>
    </location>
</feature>
<dbReference type="EnsemblMetazoa" id="Aqu2.1.40268_001">
    <property type="protein sequence ID" value="Aqu2.1.40268_001"/>
    <property type="gene ID" value="Aqu2.1.40268"/>
</dbReference>
<accession>A0A1X7VLG9</accession>
<evidence type="ECO:0000259" key="2">
    <source>
        <dbReference type="Pfam" id="PF05699"/>
    </source>
</evidence>
<evidence type="ECO:0000256" key="1">
    <source>
        <dbReference type="SAM" id="SignalP"/>
    </source>
</evidence>
<dbReference type="AlphaFoldDB" id="A0A1X7VLG9"/>
<dbReference type="STRING" id="400682.A0A1X7VLG9"/>
<dbReference type="SUPFAM" id="SSF53098">
    <property type="entry name" value="Ribonuclease H-like"/>
    <property type="match status" value="1"/>
</dbReference>
<sequence>MAFPTLTQIFRMALTLAVSTAQCERSFSALKRIKNYLRSTMSEQRLTDISLLSIEKELSSDISFEDVIDKFEGGDKNRSIILS</sequence>
<dbReference type="PANTHER" id="PTHR45749">
    <property type="match status" value="1"/>
</dbReference>
<evidence type="ECO:0000313" key="3">
    <source>
        <dbReference type="EnsemblMetazoa" id="Aqu2.1.40268_001"/>
    </source>
</evidence>
<dbReference type="OrthoDB" id="1739706at2759"/>
<dbReference type="Pfam" id="PF05699">
    <property type="entry name" value="Dimer_Tnp_hAT"/>
    <property type="match status" value="1"/>
</dbReference>
<dbReference type="PANTHER" id="PTHR45749:SF37">
    <property type="entry name" value="OS05G0311600 PROTEIN"/>
    <property type="match status" value="1"/>
</dbReference>
<keyword evidence="1" id="KW-0732">Signal</keyword>
<proteinExistence type="predicted"/>
<feature type="domain" description="HAT C-terminal dimerisation" evidence="2">
    <location>
        <begin position="3"/>
        <end position="58"/>
    </location>
</feature>
<organism evidence="3">
    <name type="scientific">Amphimedon queenslandica</name>
    <name type="common">Sponge</name>
    <dbReference type="NCBI Taxonomy" id="400682"/>
    <lineage>
        <taxon>Eukaryota</taxon>
        <taxon>Metazoa</taxon>
        <taxon>Porifera</taxon>
        <taxon>Demospongiae</taxon>
        <taxon>Heteroscleromorpha</taxon>
        <taxon>Haplosclerida</taxon>
        <taxon>Niphatidae</taxon>
        <taxon>Amphimedon</taxon>
    </lineage>
</organism>
<reference evidence="3" key="1">
    <citation type="submission" date="2017-05" db="UniProtKB">
        <authorList>
            <consortium name="EnsemblMetazoa"/>
        </authorList>
    </citation>
    <scope>IDENTIFICATION</scope>
</reference>
<dbReference type="OMA" id="QIFRMAL"/>
<dbReference type="InParanoid" id="A0A1X7VLG9"/>
<dbReference type="InterPro" id="IPR008906">
    <property type="entry name" value="HATC_C_dom"/>
</dbReference>
<protein>
    <recommendedName>
        <fullName evidence="2">HAT C-terminal dimerisation domain-containing protein</fullName>
    </recommendedName>
</protein>
<dbReference type="GO" id="GO:0046983">
    <property type="term" value="F:protein dimerization activity"/>
    <property type="evidence" value="ECO:0007669"/>
    <property type="project" value="InterPro"/>
</dbReference>
<name>A0A1X7VLG9_AMPQE</name>
<dbReference type="InterPro" id="IPR012337">
    <property type="entry name" value="RNaseH-like_sf"/>
</dbReference>
<feature type="chain" id="PRO_5010881444" description="HAT C-terminal dimerisation domain-containing protein" evidence="1">
    <location>
        <begin position="22"/>
        <end position="83"/>
    </location>
</feature>